<dbReference type="WBParaSite" id="NBR_0001555701-mRNA-1">
    <property type="protein sequence ID" value="NBR_0001555701-mRNA-1"/>
    <property type="gene ID" value="NBR_0001555701"/>
</dbReference>
<protein>
    <submittedName>
        <fullName evidence="4">Pre-mrna polyadenylation factor fip1</fullName>
    </submittedName>
</protein>
<feature type="region of interest" description="Disordered" evidence="1">
    <location>
        <begin position="122"/>
        <end position="282"/>
    </location>
</feature>
<dbReference type="EMBL" id="UYSL01021787">
    <property type="protein sequence ID" value="VDL79152.1"/>
    <property type="molecule type" value="Genomic_DNA"/>
</dbReference>
<name>A0A0N4YFL7_NIPBR</name>
<keyword evidence="3" id="KW-1185">Reference proteome</keyword>
<gene>
    <name evidence="2" type="ORF">NBR_LOCUS15558</name>
</gene>
<feature type="compositionally biased region" description="Basic and acidic residues" evidence="1">
    <location>
        <begin position="261"/>
        <end position="270"/>
    </location>
</feature>
<accession>A0A0N4YFL7</accession>
<evidence type="ECO:0000313" key="3">
    <source>
        <dbReference type="Proteomes" id="UP000271162"/>
    </source>
</evidence>
<proteinExistence type="predicted"/>
<dbReference type="AlphaFoldDB" id="A0A0N4YFL7"/>
<organism evidence="4">
    <name type="scientific">Nippostrongylus brasiliensis</name>
    <name type="common">Rat hookworm</name>
    <dbReference type="NCBI Taxonomy" id="27835"/>
    <lineage>
        <taxon>Eukaryota</taxon>
        <taxon>Metazoa</taxon>
        <taxon>Ecdysozoa</taxon>
        <taxon>Nematoda</taxon>
        <taxon>Chromadorea</taxon>
        <taxon>Rhabditida</taxon>
        <taxon>Rhabditina</taxon>
        <taxon>Rhabditomorpha</taxon>
        <taxon>Strongyloidea</taxon>
        <taxon>Heligmosomidae</taxon>
        <taxon>Nippostrongylus</taxon>
    </lineage>
</organism>
<feature type="compositionally biased region" description="Basic and acidic residues" evidence="1">
    <location>
        <begin position="175"/>
        <end position="185"/>
    </location>
</feature>
<sequence>MAALAQINLGQFSLLPTPGGGWDMGLSQGLNILGFGNHRALGISGNNGGVGLSGTDSAIVANERVGVDSGLQAGRGGVGIGSQLQFGNDPNPFHPGGQLGNFLDNIKNFFDSLVPRPLVRPVMPPPPRRAGPVGWQTGIPTTSRSRHVGTEGGVGPDGFLPRPWETDANVEPVDGDSRRTKPWDKEDGDDGPIDGSSRQTTPWDRDDTNNSPRDGESRRSRPWTTESTVPPPDNSERHFATLVPNSGESISQSRATADPDPFEHQSDKPRQLPGMIGMSDPS</sequence>
<feature type="compositionally biased region" description="Basic and acidic residues" evidence="1">
    <location>
        <begin position="203"/>
        <end position="219"/>
    </location>
</feature>
<evidence type="ECO:0000313" key="4">
    <source>
        <dbReference type="WBParaSite" id="NBR_0001555701-mRNA-1"/>
    </source>
</evidence>
<reference evidence="2 3" key="2">
    <citation type="submission" date="2018-11" db="EMBL/GenBank/DDBJ databases">
        <authorList>
            <consortium name="Pathogen Informatics"/>
        </authorList>
    </citation>
    <scope>NUCLEOTIDE SEQUENCE [LARGE SCALE GENOMIC DNA]</scope>
</reference>
<dbReference type="Proteomes" id="UP000271162">
    <property type="component" value="Unassembled WGS sequence"/>
</dbReference>
<feature type="compositionally biased region" description="Polar residues" evidence="1">
    <location>
        <begin position="243"/>
        <end position="255"/>
    </location>
</feature>
<evidence type="ECO:0000313" key="2">
    <source>
        <dbReference type="EMBL" id="VDL79152.1"/>
    </source>
</evidence>
<reference evidence="4" key="1">
    <citation type="submission" date="2017-02" db="UniProtKB">
        <authorList>
            <consortium name="WormBaseParasite"/>
        </authorList>
    </citation>
    <scope>IDENTIFICATION</scope>
</reference>
<evidence type="ECO:0000256" key="1">
    <source>
        <dbReference type="SAM" id="MobiDB-lite"/>
    </source>
</evidence>